<feature type="domain" description="A-kinase anchor protein 7-like phosphoesterase" evidence="2">
    <location>
        <begin position="234"/>
        <end position="422"/>
    </location>
</feature>
<evidence type="ECO:0000259" key="2">
    <source>
        <dbReference type="Pfam" id="PF10469"/>
    </source>
</evidence>
<sequence length="519" mass="57767">MLGTFSCCSPSAIFPKLTIQLFPRNNFTGLCYSTVFTTVNMASNDKESKIDTDTNDRGLTMMKLLVNGPPRLKQKPNILPVDLLKDVTQLVRRQNVAPEGSICLDDHSFTSHTYSGKSLKQENLNTNGGSGATKIVSEMTCSLTKYNTNEHSASGSLNTLLEAETGHTDVSKSLVEKDTTESKTADEPLLQMGTTFLENTYDKEKMPDPVYDLSLLFSECVPKENSEKEKKPRVNYFVAIPITNEKIKSPLQAIQDSMVTAEEQLKSAIVKVSTLHLTIMVLTLSTEEEMKSAREAMDKCWEKLRPWFSQGPLFFDMVGLGNFKNEVLFAKIKDDDQISKLQKIAEIVEDTFHQHEVVPGDDKAFKPHATIAKLSKMKGKGRKRLKKIDTSLYTEWLETDFGREEVTTLQLCSMTKPKDKQGKSSFETKYSDSGNGADNSGTGEELLGNDIIRINADEPCDIDSATSVDREENDLVNQDEGSEDSISETDSNRVCSSVVDANRSCMKKTNLMLDNVDKS</sequence>
<accession>A0ABY7FMI7</accession>
<evidence type="ECO:0000313" key="4">
    <source>
        <dbReference type="Proteomes" id="UP001164746"/>
    </source>
</evidence>
<feature type="region of interest" description="Disordered" evidence="1">
    <location>
        <begin position="416"/>
        <end position="444"/>
    </location>
</feature>
<reference evidence="3" key="1">
    <citation type="submission" date="2022-11" db="EMBL/GenBank/DDBJ databases">
        <title>Centuries of genome instability and evolution in soft-shell clam transmissible cancer (bioRxiv).</title>
        <authorList>
            <person name="Hart S.F.M."/>
            <person name="Yonemitsu M.A."/>
            <person name="Giersch R.M."/>
            <person name="Beal B.F."/>
            <person name="Arriagada G."/>
            <person name="Davis B.W."/>
            <person name="Ostrander E.A."/>
            <person name="Goff S.P."/>
            <person name="Metzger M.J."/>
        </authorList>
    </citation>
    <scope>NUCLEOTIDE SEQUENCE</scope>
    <source>
        <strain evidence="3">MELC-2E11</strain>
        <tissue evidence="3">Siphon/mantle</tissue>
    </source>
</reference>
<dbReference type="InterPro" id="IPR019510">
    <property type="entry name" value="AKAP7-like_phosphoesterase"/>
</dbReference>
<gene>
    <name evidence="3" type="ORF">MAR_037016</name>
</gene>
<dbReference type="EMBL" id="CP111024">
    <property type="protein sequence ID" value="WAR23347.1"/>
    <property type="molecule type" value="Genomic_DNA"/>
</dbReference>
<dbReference type="InterPro" id="IPR009097">
    <property type="entry name" value="Cyclic_Pdiesterase"/>
</dbReference>
<feature type="region of interest" description="Disordered" evidence="1">
    <location>
        <begin position="465"/>
        <end position="491"/>
    </location>
</feature>
<dbReference type="InterPro" id="IPR052641">
    <property type="entry name" value="AKAP7_isoform_gamma"/>
</dbReference>
<name>A0ABY7FMI7_MYAAR</name>
<dbReference type="SUPFAM" id="SSF55144">
    <property type="entry name" value="LigT-like"/>
    <property type="match status" value="1"/>
</dbReference>
<feature type="compositionally biased region" description="Polar residues" evidence="1">
    <location>
        <begin position="423"/>
        <end position="442"/>
    </location>
</feature>
<protein>
    <submittedName>
        <fullName evidence="3">AKA7G-like protein</fullName>
    </submittedName>
</protein>
<organism evidence="3 4">
    <name type="scientific">Mya arenaria</name>
    <name type="common">Soft-shell clam</name>
    <dbReference type="NCBI Taxonomy" id="6604"/>
    <lineage>
        <taxon>Eukaryota</taxon>
        <taxon>Metazoa</taxon>
        <taxon>Spiralia</taxon>
        <taxon>Lophotrochozoa</taxon>
        <taxon>Mollusca</taxon>
        <taxon>Bivalvia</taxon>
        <taxon>Autobranchia</taxon>
        <taxon>Heteroconchia</taxon>
        <taxon>Euheterodonta</taxon>
        <taxon>Imparidentia</taxon>
        <taxon>Neoheterodontei</taxon>
        <taxon>Myida</taxon>
        <taxon>Myoidea</taxon>
        <taxon>Myidae</taxon>
        <taxon>Mya</taxon>
    </lineage>
</organism>
<proteinExistence type="predicted"/>
<dbReference type="PANTHER" id="PTHR15934">
    <property type="entry name" value="RNA 2',3'-CYCLIC PHOSPHODIESTERASE"/>
    <property type="match status" value="1"/>
</dbReference>
<dbReference type="Pfam" id="PF10469">
    <property type="entry name" value="AKAP7_NLS"/>
    <property type="match status" value="1"/>
</dbReference>
<keyword evidence="4" id="KW-1185">Reference proteome</keyword>
<dbReference type="Proteomes" id="UP001164746">
    <property type="component" value="Chromosome 13"/>
</dbReference>
<evidence type="ECO:0000313" key="3">
    <source>
        <dbReference type="EMBL" id="WAR23347.1"/>
    </source>
</evidence>
<dbReference type="Gene3D" id="3.90.1140.10">
    <property type="entry name" value="Cyclic phosphodiesterase"/>
    <property type="match status" value="1"/>
</dbReference>
<dbReference type="PANTHER" id="PTHR15934:SF2">
    <property type="entry name" value="A-KINASE ANCHOR PROTEIN 7-LIKE PHOSPHOESTERASE DOMAIN-CONTAINING PROTEIN"/>
    <property type="match status" value="1"/>
</dbReference>
<evidence type="ECO:0000256" key="1">
    <source>
        <dbReference type="SAM" id="MobiDB-lite"/>
    </source>
</evidence>